<gene>
    <name evidence="2" type="ORF">G2W53_018438</name>
</gene>
<dbReference type="AlphaFoldDB" id="A0A834TT39"/>
<organism evidence="2 3">
    <name type="scientific">Senna tora</name>
    <dbReference type="NCBI Taxonomy" id="362788"/>
    <lineage>
        <taxon>Eukaryota</taxon>
        <taxon>Viridiplantae</taxon>
        <taxon>Streptophyta</taxon>
        <taxon>Embryophyta</taxon>
        <taxon>Tracheophyta</taxon>
        <taxon>Spermatophyta</taxon>
        <taxon>Magnoliopsida</taxon>
        <taxon>eudicotyledons</taxon>
        <taxon>Gunneridae</taxon>
        <taxon>Pentapetalae</taxon>
        <taxon>rosids</taxon>
        <taxon>fabids</taxon>
        <taxon>Fabales</taxon>
        <taxon>Fabaceae</taxon>
        <taxon>Caesalpinioideae</taxon>
        <taxon>Cassia clade</taxon>
        <taxon>Senna</taxon>
    </lineage>
</organism>
<evidence type="ECO:0000313" key="2">
    <source>
        <dbReference type="EMBL" id="KAF7827274.1"/>
    </source>
</evidence>
<comment type="caution">
    <text evidence="2">The sequence shown here is derived from an EMBL/GenBank/DDBJ whole genome shotgun (WGS) entry which is preliminary data.</text>
</comment>
<keyword evidence="3" id="KW-1185">Reference proteome</keyword>
<name>A0A834TT39_9FABA</name>
<evidence type="ECO:0000313" key="3">
    <source>
        <dbReference type="Proteomes" id="UP000634136"/>
    </source>
</evidence>
<feature type="compositionally biased region" description="Acidic residues" evidence="1">
    <location>
        <begin position="138"/>
        <end position="149"/>
    </location>
</feature>
<feature type="region of interest" description="Disordered" evidence="1">
    <location>
        <begin position="109"/>
        <end position="149"/>
    </location>
</feature>
<dbReference type="Proteomes" id="UP000634136">
    <property type="component" value="Unassembled WGS sequence"/>
</dbReference>
<evidence type="ECO:0000256" key="1">
    <source>
        <dbReference type="SAM" id="MobiDB-lite"/>
    </source>
</evidence>
<accession>A0A834TT39</accession>
<protein>
    <submittedName>
        <fullName evidence="2">Uncharacterized protein</fullName>
    </submittedName>
</protein>
<sequence length="149" mass="16949">MSHHRYCLPHPTRPLQDGCEVFSLQDLAKADCLSDIEHHRLITARLLASKSSRDSWQARVPGRKDRDELASHVFYEFLCPNQSWLHSERIGNPIKEHISDTIEKVPPKRDEFMAWGNQASNSPLTRSSQGEERSSDLANDDNDDADLGV</sequence>
<proteinExistence type="predicted"/>
<feature type="compositionally biased region" description="Polar residues" evidence="1">
    <location>
        <begin position="117"/>
        <end position="128"/>
    </location>
</feature>
<reference evidence="2" key="1">
    <citation type="submission" date="2020-09" db="EMBL/GenBank/DDBJ databases">
        <title>Genome-Enabled Discovery of Anthraquinone Biosynthesis in Senna tora.</title>
        <authorList>
            <person name="Kang S.-H."/>
            <person name="Pandey R.P."/>
            <person name="Lee C.-M."/>
            <person name="Sim J.-S."/>
            <person name="Jeong J.-T."/>
            <person name="Choi B.-S."/>
            <person name="Jung M."/>
            <person name="Ginzburg D."/>
            <person name="Zhao K."/>
            <person name="Won S.Y."/>
            <person name="Oh T.-J."/>
            <person name="Yu Y."/>
            <person name="Kim N.-H."/>
            <person name="Lee O.R."/>
            <person name="Lee T.-H."/>
            <person name="Bashyal P."/>
            <person name="Kim T.-S."/>
            <person name="Lee W.-H."/>
            <person name="Kawkins C."/>
            <person name="Kim C.-K."/>
            <person name="Kim J.S."/>
            <person name="Ahn B.O."/>
            <person name="Rhee S.Y."/>
            <person name="Sohng J.K."/>
        </authorList>
    </citation>
    <scope>NUCLEOTIDE SEQUENCE</scope>
    <source>
        <tissue evidence="2">Leaf</tissue>
    </source>
</reference>
<dbReference type="EMBL" id="JAAIUW010000006">
    <property type="protein sequence ID" value="KAF7827274.1"/>
    <property type="molecule type" value="Genomic_DNA"/>
</dbReference>